<name>A0A2M4DFI5_ANODA</name>
<keyword evidence="1" id="KW-0732">Signal</keyword>
<feature type="chain" id="PRO_5014973447" evidence="1">
    <location>
        <begin position="17"/>
        <end position="113"/>
    </location>
</feature>
<proteinExistence type="predicted"/>
<reference evidence="2" key="1">
    <citation type="submission" date="2018-01" db="EMBL/GenBank/DDBJ databases">
        <title>An insight into the sialome of Amazonian anophelines.</title>
        <authorList>
            <person name="Ribeiro J.M."/>
            <person name="Scarpassa V."/>
            <person name="Calvo E."/>
        </authorList>
    </citation>
    <scope>NUCLEOTIDE SEQUENCE</scope>
</reference>
<evidence type="ECO:0000256" key="1">
    <source>
        <dbReference type="SAM" id="SignalP"/>
    </source>
</evidence>
<dbReference type="AlphaFoldDB" id="A0A2M4DFI5"/>
<protein>
    <submittedName>
        <fullName evidence="2">Putative secreted protein</fullName>
    </submittedName>
</protein>
<accession>A0A2M4DFI5</accession>
<sequence>MLLAFWLFGLPQHCQHFRSPDAPRLMSVCVCVRGRCYCNGVRCLLPTTASDSLCIARASFARSSTRGIHRAYHWPRAERGRERRERAVPQTGVVILEAFEASATACVIISLQS</sequence>
<evidence type="ECO:0000313" key="2">
    <source>
        <dbReference type="EMBL" id="MBW76334.1"/>
    </source>
</evidence>
<feature type="signal peptide" evidence="1">
    <location>
        <begin position="1"/>
        <end position="16"/>
    </location>
</feature>
<organism evidence="2">
    <name type="scientific">Anopheles darlingi</name>
    <name type="common">Mosquito</name>
    <dbReference type="NCBI Taxonomy" id="43151"/>
    <lineage>
        <taxon>Eukaryota</taxon>
        <taxon>Metazoa</taxon>
        <taxon>Ecdysozoa</taxon>
        <taxon>Arthropoda</taxon>
        <taxon>Hexapoda</taxon>
        <taxon>Insecta</taxon>
        <taxon>Pterygota</taxon>
        <taxon>Neoptera</taxon>
        <taxon>Endopterygota</taxon>
        <taxon>Diptera</taxon>
        <taxon>Nematocera</taxon>
        <taxon>Culicoidea</taxon>
        <taxon>Culicidae</taxon>
        <taxon>Anophelinae</taxon>
        <taxon>Anopheles</taxon>
    </lineage>
</organism>
<dbReference type="EMBL" id="GGFL01012156">
    <property type="protein sequence ID" value="MBW76334.1"/>
    <property type="molecule type" value="Transcribed_RNA"/>
</dbReference>